<feature type="compositionally biased region" description="Low complexity" evidence="1">
    <location>
        <begin position="79"/>
        <end position="95"/>
    </location>
</feature>
<evidence type="ECO:0000256" key="1">
    <source>
        <dbReference type="SAM" id="MobiDB-lite"/>
    </source>
</evidence>
<dbReference type="Proteomes" id="UP000603904">
    <property type="component" value="Unassembled WGS sequence"/>
</dbReference>
<proteinExistence type="predicted"/>
<dbReference type="EMBL" id="BOOC01000054">
    <property type="protein sequence ID" value="GIH44226.1"/>
    <property type="molecule type" value="Genomic_DNA"/>
</dbReference>
<gene>
    <name evidence="2" type="ORF">Mco01_72260</name>
</gene>
<comment type="caution">
    <text evidence="2">The sequence shown here is derived from an EMBL/GenBank/DDBJ whole genome shotgun (WGS) entry which is preliminary data.</text>
</comment>
<feature type="compositionally biased region" description="Low complexity" evidence="1">
    <location>
        <begin position="60"/>
        <end position="70"/>
    </location>
</feature>
<organism evidence="2 3">
    <name type="scientific">Microbispora corallina</name>
    <dbReference type="NCBI Taxonomy" id="83302"/>
    <lineage>
        <taxon>Bacteria</taxon>
        <taxon>Bacillati</taxon>
        <taxon>Actinomycetota</taxon>
        <taxon>Actinomycetes</taxon>
        <taxon>Streptosporangiales</taxon>
        <taxon>Streptosporangiaceae</taxon>
        <taxon>Microbispora</taxon>
    </lineage>
</organism>
<accession>A0ABQ4GB31</accession>
<name>A0ABQ4GB31_9ACTN</name>
<keyword evidence="3" id="KW-1185">Reference proteome</keyword>
<protein>
    <submittedName>
        <fullName evidence="2">Uncharacterized protein</fullName>
    </submittedName>
</protein>
<feature type="region of interest" description="Disordered" evidence="1">
    <location>
        <begin position="53"/>
        <end position="146"/>
    </location>
</feature>
<reference evidence="2 3" key="1">
    <citation type="submission" date="2021-01" db="EMBL/GenBank/DDBJ databases">
        <title>Whole genome shotgun sequence of Microbispora corallina NBRC 16416.</title>
        <authorList>
            <person name="Komaki H."/>
            <person name="Tamura T."/>
        </authorList>
    </citation>
    <scope>NUCLEOTIDE SEQUENCE [LARGE SCALE GENOMIC DNA]</scope>
    <source>
        <strain evidence="2 3">NBRC 16416</strain>
    </source>
</reference>
<sequence>MRNVSQALAKWGRVKTRPATSLDARPCAPYVSGWKTFAQLLNMGCARRHRPPALATGLGSSMSRESSALSATGPVRLGPQARTALPPTAARTPATGSWNGRHQVFAPMRTRQGRRPPEPPENPCSPRLFPVQPHVTAGVAAGAAED</sequence>
<evidence type="ECO:0000313" key="2">
    <source>
        <dbReference type="EMBL" id="GIH44226.1"/>
    </source>
</evidence>
<evidence type="ECO:0000313" key="3">
    <source>
        <dbReference type="Proteomes" id="UP000603904"/>
    </source>
</evidence>